<dbReference type="GO" id="GO:0006754">
    <property type="term" value="P:ATP biosynthetic process"/>
    <property type="evidence" value="ECO:0007669"/>
    <property type="project" value="TreeGrafter"/>
</dbReference>
<dbReference type="Proteomes" id="UP000245839">
    <property type="component" value="Unassembled WGS sequence"/>
</dbReference>
<proteinExistence type="predicted"/>
<name>A0A2Y9AU58_9RHOB</name>
<dbReference type="AlphaFoldDB" id="A0A2Y9AU58"/>
<dbReference type="PROSITE" id="PS00893">
    <property type="entry name" value="NUDIX_BOX"/>
    <property type="match status" value="1"/>
</dbReference>
<evidence type="ECO:0000313" key="6">
    <source>
        <dbReference type="Proteomes" id="UP000245839"/>
    </source>
</evidence>
<dbReference type="RefSeq" id="WP_109564247.1">
    <property type="nucleotide sequence ID" value="NZ_QGDJ01000004.1"/>
</dbReference>
<accession>A0A2Y9AU58</accession>
<dbReference type="Pfam" id="PF00293">
    <property type="entry name" value="NUDIX"/>
    <property type="match status" value="1"/>
</dbReference>
<gene>
    <name evidence="4" type="ORF">BCF38_10462</name>
    <name evidence="5" type="ORF">SAMN05421539_10462</name>
</gene>
<feature type="domain" description="Nudix hydrolase" evidence="3">
    <location>
        <begin position="4"/>
        <end position="135"/>
    </location>
</feature>
<evidence type="ECO:0000313" key="4">
    <source>
        <dbReference type="EMBL" id="PWJ19131.1"/>
    </source>
</evidence>
<reference evidence="5 7" key="1">
    <citation type="submission" date="2016-10" db="EMBL/GenBank/DDBJ databases">
        <authorList>
            <person name="Cai Z."/>
        </authorList>
    </citation>
    <scope>NUCLEOTIDE SEQUENCE [LARGE SCALE GENOMIC DNA]</scope>
    <source>
        <strain evidence="5 7">DSM 25227</strain>
    </source>
</reference>
<sequence length="151" mass="16638">MVTLTIPIVAVFVLRGVGAATELLMLRRLAPPVGTWAQVSGEIEDGETAWQAALRETREETGLVPDSLWSADCHEMFYEPARDAFTIAPCFVARVAPAAEPVLNAEHDAAAWLSFDDALAAVSFAGQRRVLRAIREEFVDHDPHPDQRCWP</sequence>
<dbReference type="PROSITE" id="PS51462">
    <property type="entry name" value="NUDIX"/>
    <property type="match status" value="1"/>
</dbReference>
<dbReference type="InterPro" id="IPR000086">
    <property type="entry name" value="NUDIX_hydrolase_dom"/>
</dbReference>
<organism evidence="5 7">
    <name type="scientific">Jannaschia seohaensis</name>
    <dbReference type="NCBI Taxonomy" id="475081"/>
    <lineage>
        <taxon>Bacteria</taxon>
        <taxon>Pseudomonadati</taxon>
        <taxon>Pseudomonadota</taxon>
        <taxon>Alphaproteobacteria</taxon>
        <taxon>Rhodobacterales</taxon>
        <taxon>Roseobacteraceae</taxon>
        <taxon>Jannaschia</taxon>
    </lineage>
</organism>
<dbReference type="CDD" id="cd04664">
    <property type="entry name" value="NUDIX_DHNTPase_like"/>
    <property type="match status" value="1"/>
</dbReference>
<keyword evidence="6" id="KW-1185">Reference proteome</keyword>
<dbReference type="GO" id="GO:0006167">
    <property type="term" value="P:AMP biosynthetic process"/>
    <property type="evidence" value="ECO:0007669"/>
    <property type="project" value="TreeGrafter"/>
</dbReference>
<evidence type="ECO:0000313" key="5">
    <source>
        <dbReference type="EMBL" id="SSA45779.1"/>
    </source>
</evidence>
<evidence type="ECO:0000256" key="2">
    <source>
        <dbReference type="ARBA" id="ARBA00022801"/>
    </source>
</evidence>
<reference evidence="4 6" key="2">
    <citation type="submission" date="2018-03" db="EMBL/GenBank/DDBJ databases">
        <title>Genomic Encyclopedia of Archaeal and Bacterial Type Strains, Phase II (KMG-II): from individual species to whole genera.</title>
        <authorList>
            <person name="Goeker M."/>
        </authorList>
    </citation>
    <scope>NUCLEOTIDE SEQUENCE [LARGE SCALE GENOMIC DNA]</scope>
    <source>
        <strain evidence="4 6">DSM 25227</strain>
    </source>
</reference>
<keyword evidence="2 5" id="KW-0378">Hydrolase</keyword>
<protein>
    <submittedName>
        <fullName evidence="5">dATP pyrophosphohydrolase</fullName>
    </submittedName>
</protein>
<dbReference type="EMBL" id="UETC01000004">
    <property type="protein sequence ID" value="SSA45779.1"/>
    <property type="molecule type" value="Genomic_DNA"/>
</dbReference>
<evidence type="ECO:0000259" key="3">
    <source>
        <dbReference type="PROSITE" id="PS51462"/>
    </source>
</evidence>
<dbReference type="Proteomes" id="UP000251571">
    <property type="component" value="Unassembled WGS sequence"/>
</dbReference>
<comment type="cofactor">
    <cofactor evidence="1">
        <name>Mg(2+)</name>
        <dbReference type="ChEBI" id="CHEBI:18420"/>
    </cofactor>
</comment>
<dbReference type="PANTHER" id="PTHR21340:SF0">
    <property type="entry name" value="BIS(5'-NUCLEOSYL)-TETRAPHOSPHATASE [ASYMMETRICAL]"/>
    <property type="match status" value="1"/>
</dbReference>
<dbReference type="InterPro" id="IPR015797">
    <property type="entry name" value="NUDIX_hydrolase-like_dom_sf"/>
</dbReference>
<dbReference type="Gene3D" id="3.90.79.10">
    <property type="entry name" value="Nucleoside Triphosphate Pyrophosphohydrolase"/>
    <property type="match status" value="1"/>
</dbReference>
<dbReference type="PANTHER" id="PTHR21340">
    <property type="entry name" value="DIADENOSINE 5,5-P1,P4-TETRAPHOSPHATE PYROPHOSPHOHYDROLASE MUTT"/>
    <property type="match status" value="1"/>
</dbReference>
<dbReference type="EMBL" id="QGDJ01000004">
    <property type="protein sequence ID" value="PWJ19131.1"/>
    <property type="molecule type" value="Genomic_DNA"/>
</dbReference>
<evidence type="ECO:0000256" key="1">
    <source>
        <dbReference type="ARBA" id="ARBA00001946"/>
    </source>
</evidence>
<dbReference type="GO" id="GO:0004081">
    <property type="term" value="F:bis(5'-nucleosyl)-tetraphosphatase (asymmetrical) activity"/>
    <property type="evidence" value="ECO:0007669"/>
    <property type="project" value="TreeGrafter"/>
</dbReference>
<dbReference type="SUPFAM" id="SSF55811">
    <property type="entry name" value="Nudix"/>
    <property type="match status" value="1"/>
</dbReference>
<evidence type="ECO:0000313" key="7">
    <source>
        <dbReference type="Proteomes" id="UP000251571"/>
    </source>
</evidence>
<dbReference type="InterPro" id="IPR020084">
    <property type="entry name" value="NUDIX_hydrolase_CS"/>
</dbReference>
<dbReference type="OrthoDB" id="9761969at2"/>
<dbReference type="InterPro" id="IPR051325">
    <property type="entry name" value="Nudix_hydrolase_domain"/>
</dbReference>